<evidence type="ECO:0000313" key="2">
    <source>
        <dbReference type="Proteomes" id="UP001054837"/>
    </source>
</evidence>
<keyword evidence="2" id="KW-1185">Reference proteome</keyword>
<gene>
    <name evidence="1" type="ORF">CDAR_580391</name>
</gene>
<dbReference type="AlphaFoldDB" id="A0AAV4RF03"/>
<organism evidence="1 2">
    <name type="scientific">Caerostris darwini</name>
    <dbReference type="NCBI Taxonomy" id="1538125"/>
    <lineage>
        <taxon>Eukaryota</taxon>
        <taxon>Metazoa</taxon>
        <taxon>Ecdysozoa</taxon>
        <taxon>Arthropoda</taxon>
        <taxon>Chelicerata</taxon>
        <taxon>Arachnida</taxon>
        <taxon>Araneae</taxon>
        <taxon>Araneomorphae</taxon>
        <taxon>Entelegynae</taxon>
        <taxon>Araneoidea</taxon>
        <taxon>Araneidae</taxon>
        <taxon>Caerostris</taxon>
    </lineage>
</organism>
<sequence length="78" mass="8620">MRPEPQRFPLLPSSSPVNVTFYCHHRLPLLLSPAAIVRLPSLSPSSSAAAPMRISKEIPFAISDRPSSNDEELLKIIQ</sequence>
<dbReference type="EMBL" id="BPLQ01005946">
    <property type="protein sequence ID" value="GIY18785.1"/>
    <property type="molecule type" value="Genomic_DNA"/>
</dbReference>
<protein>
    <submittedName>
        <fullName evidence="1">Uncharacterized protein</fullName>
    </submittedName>
</protein>
<reference evidence="1 2" key="1">
    <citation type="submission" date="2021-06" db="EMBL/GenBank/DDBJ databases">
        <title>Caerostris darwini draft genome.</title>
        <authorList>
            <person name="Kono N."/>
            <person name="Arakawa K."/>
        </authorList>
    </citation>
    <scope>NUCLEOTIDE SEQUENCE [LARGE SCALE GENOMIC DNA]</scope>
</reference>
<proteinExistence type="predicted"/>
<evidence type="ECO:0000313" key="1">
    <source>
        <dbReference type="EMBL" id="GIY18785.1"/>
    </source>
</evidence>
<comment type="caution">
    <text evidence="1">The sequence shown here is derived from an EMBL/GenBank/DDBJ whole genome shotgun (WGS) entry which is preliminary data.</text>
</comment>
<accession>A0AAV4RF03</accession>
<dbReference type="Proteomes" id="UP001054837">
    <property type="component" value="Unassembled WGS sequence"/>
</dbReference>
<name>A0AAV4RF03_9ARAC</name>